<dbReference type="Proteomes" id="UP000504606">
    <property type="component" value="Unplaced"/>
</dbReference>
<feature type="region of interest" description="Disordered" evidence="1">
    <location>
        <begin position="155"/>
        <end position="194"/>
    </location>
</feature>
<keyword evidence="2" id="KW-0812">Transmembrane</keyword>
<name>A0A9C6XVY8_FRAOC</name>
<keyword evidence="3" id="KW-1185">Reference proteome</keyword>
<dbReference type="AlphaFoldDB" id="A0A9C6XVY8"/>
<sequence>MTSPVSFFEGLGAGLMSLVSQLPLPDFHTALKILLKVIVIKGVIKLISLLLLMLFIPKLEDIVGMVSSLMEMEMDMTMDADKDDDKPPMKPEHKPGHHDNDDEEAGDDATAMDDVAEAMQGESGRSVAAPRRTGAARARMLNQLAARVEEAVARTASAVRNAPDSPCLDGSARCGGRDDPAPQKKPKKKVVNKN</sequence>
<evidence type="ECO:0000313" key="3">
    <source>
        <dbReference type="Proteomes" id="UP000504606"/>
    </source>
</evidence>
<dbReference type="KEGG" id="foc:113214103"/>
<reference evidence="4" key="1">
    <citation type="submission" date="2025-08" db="UniProtKB">
        <authorList>
            <consortium name="RefSeq"/>
        </authorList>
    </citation>
    <scope>IDENTIFICATION</scope>
    <source>
        <tissue evidence="4">Whole organism</tissue>
    </source>
</reference>
<protein>
    <submittedName>
        <fullName evidence="4">Uncharacterized protein LOC113214103</fullName>
    </submittedName>
</protein>
<feature type="region of interest" description="Disordered" evidence="1">
    <location>
        <begin position="79"/>
        <end position="107"/>
    </location>
</feature>
<evidence type="ECO:0000256" key="2">
    <source>
        <dbReference type="SAM" id="Phobius"/>
    </source>
</evidence>
<proteinExistence type="predicted"/>
<feature type="transmembrane region" description="Helical" evidence="2">
    <location>
        <begin position="33"/>
        <end position="56"/>
    </location>
</feature>
<evidence type="ECO:0000256" key="1">
    <source>
        <dbReference type="SAM" id="MobiDB-lite"/>
    </source>
</evidence>
<gene>
    <name evidence="4" type="primary">LOC113214103</name>
</gene>
<organism evidence="3 4">
    <name type="scientific">Frankliniella occidentalis</name>
    <name type="common">Western flower thrips</name>
    <name type="synonym">Euthrips occidentalis</name>
    <dbReference type="NCBI Taxonomy" id="133901"/>
    <lineage>
        <taxon>Eukaryota</taxon>
        <taxon>Metazoa</taxon>
        <taxon>Ecdysozoa</taxon>
        <taxon>Arthropoda</taxon>
        <taxon>Hexapoda</taxon>
        <taxon>Insecta</taxon>
        <taxon>Pterygota</taxon>
        <taxon>Neoptera</taxon>
        <taxon>Paraneoptera</taxon>
        <taxon>Thysanoptera</taxon>
        <taxon>Terebrantia</taxon>
        <taxon>Thripoidea</taxon>
        <taxon>Thripidae</taxon>
        <taxon>Frankliniella</taxon>
    </lineage>
</organism>
<keyword evidence="2" id="KW-0472">Membrane</keyword>
<evidence type="ECO:0000313" key="4">
    <source>
        <dbReference type="RefSeq" id="XP_052132566.1"/>
    </source>
</evidence>
<dbReference type="GeneID" id="113214103"/>
<keyword evidence="2" id="KW-1133">Transmembrane helix</keyword>
<feature type="compositionally biased region" description="Basic residues" evidence="1">
    <location>
        <begin position="184"/>
        <end position="194"/>
    </location>
</feature>
<accession>A0A9C6XVY8</accession>
<dbReference type="RefSeq" id="XP_052132566.1">
    <property type="nucleotide sequence ID" value="XM_052276606.1"/>
</dbReference>
<feature type="compositionally biased region" description="Basic and acidic residues" evidence="1">
    <location>
        <begin position="79"/>
        <end position="100"/>
    </location>
</feature>